<dbReference type="Pfam" id="PF01757">
    <property type="entry name" value="Acyl_transf_3"/>
    <property type="match status" value="1"/>
</dbReference>
<comment type="caution">
    <text evidence="3">The sequence shown here is derived from an EMBL/GenBank/DDBJ whole genome shotgun (WGS) entry which is preliminary data.</text>
</comment>
<dbReference type="EMBL" id="SOCA01000001">
    <property type="protein sequence ID" value="TDU80834.1"/>
    <property type="molecule type" value="Genomic_DNA"/>
</dbReference>
<feature type="transmembrane region" description="Helical" evidence="1">
    <location>
        <begin position="40"/>
        <end position="61"/>
    </location>
</feature>
<evidence type="ECO:0000259" key="2">
    <source>
        <dbReference type="Pfam" id="PF01757"/>
    </source>
</evidence>
<keyword evidence="3" id="KW-0808">Transferase</keyword>
<dbReference type="OrthoDB" id="9810469at2"/>
<dbReference type="InterPro" id="IPR002656">
    <property type="entry name" value="Acyl_transf_3_dom"/>
</dbReference>
<dbReference type="AlphaFoldDB" id="A0A4R7SPJ5"/>
<evidence type="ECO:0000313" key="4">
    <source>
        <dbReference type="Proteomes" id="UP000295662"/>
    </source>
</evidence>
<keyword evidence="3" id="KW-0012">Acyltransferase</keyword>
<keyword evidence="1" id="KW-0472">Membrane</keyword>
<feature type="transmembrane region" description="Helical" evidence="1">
    <location>
        <begin position="73"/>
        <end position="90"/>
    </location>
</feature>
<dbReference type="Proteomes" id="UP000295662">
    <property type="component" value="Unassembled WGS sequence"/>
</dbReference>
<dbReference type="RefSeq" id="WP_133792829.1">
    <property type="nucleotide sequence ID" value="NZ_SOCA01000001.1"/>
</dbReference>
<feature type="transmembrane region" description="Helical" evidence="1">
    <location>
        <begin position="254"/>
        <end position="273"/>
    </location>
</feature>
<gene>
    <name evidence="3" type="ORF">EI77_00132</name>
</gene>
<proteinExistence type="predicted"/>
<organism evidence="3 4">
    <name type="scientific">Prosthecobacter fusiformis</name>
    <dbReference type="NCBI Taxonomy" id="48464"/>
    <lineage>
        <taxon>Bacteria</taxon>
        <taxon>Pseudomonadati</taxon>
        <taxon>Verrucomicrobiota</taxon>
        <taxon>Verrucomicrobiia</taxon>
        <taxon>Verrucomicrobiales</taxon>
        <taxon>Verrucomicrobiaceae</taxon>
        <taxon>Prosthecobacter</taxon>
    </lineage>
</organism>
<dbReference type="GO" id="GO:0016747">
    <property type="term" value="F:acyltransferase activity, transferring groups other than amino-acyl groups"/>
    <property type="evidence" value="ECO:0007669"/>
    <property type="project" value="InterPro"/>
</dbReference>
<feature type="transmembrane region" description="Helical" evidence="1">
    <location>
        <begin position="222"/>
        <end position="242"/>
    </location>
</feature>
<feature type="transmembrane region" description="Helical" evidence="1">
    <location>
        <begin position="172"/>
        <end position="190"/>
    </location>
</feature>
<feature type="domain" description="Acyltransferase 3" evidence="2">
    <location>
        <begin position="8"/>
        <end position="311"/>
    </location>
</feature>
<keyword evidence="1" id="KW-0812">Transmembrane</keyword>
<reference evidence="3 4" key="1">
    <citation type="submission" date="2019-03" db="EMBL/GenBank/DDBJ databases">
        <title>Genomic Encyclopedia of Archaeal and Bacterial Type Strains, Phase II (KMG-II): from individual species to whole genera.</title>
        <authorList>
            <person name="Goeker M."/>
        </authorList>
    </citation>
    <scope>NUCLEOTIDE SEQUENCE [LARGE SCALE GENOMIC DNA]</scope>
    <source>
        <strain evidence="3 4">ATCC 25309</strain>
    </source>
</reference>
<feature type="transmembrane region" description="Helical" evidence="1">
    <location>
        <begin position="110"/>
        <end position="137"/>
    </location>
</feature>
<keyword evidence="4" id="KW-1185">Reference proteome</keyword>
<name>A0A4R7SPJ5_9BACT</name>
<feature type="transmembrane region" description="Helical" evidence="1">
    <location>
        <begin position="197"/>
        <end position="216"/>
    </location>
</feature>
<accession>A0A4R7SPJ5</accession>
<feature type="transmembrane region" description="Helical" evidence="1">
    <location>
        <begin position="12"/>
        <end position="28"/>
    </location>
</feature>
<feature type="transmembrane region" description="Helical" evidence="1">
    <location>
        <begin position="293"/>
        <end position="310"/>
    </location>
</feature>
<protein>
    <submittedName>
        <fullName evidence="3">Acyltransferase-like protein</fullName>
    </submittedName>
</protein>
<keyword evidence="1" id="KW-1133">Transmembrane helix</keyword>
<evidence type="ECO:0000256" key="1">
    <source>
        <dbReference type="SAM" id="Phobius"/>
    </source>
</evidence>
<evidence type="ECO:0000313" key="3">
    <source>
        <dbReference type="EMBL" id="TDU80834.1"/>
    </source>
</evidence>
<sequence>MNPHRNQTIDAAKLFLAFGVVFVHLGPSDTPWLNKSFNTVTVPGFIILALYFFIHRISAFAQTPRASFQILQLDRLAVPYVSWTLIYLLLRLVKHHSQQSEFSPDWLQLLLYGGAGVQLYYLPFLLLCQAWLLVFGLIHYRKHIVLAIALICSACLFGHTGASQNYFMFDEAIPRSLLYAALGLILYFAAPENKYQGGTIIIGLIVILLLIALNMLGISATWLRIISGPLAGYAISSVFLALPKLSVSSKICTIALGSSYGIYLIHHGLIEVFEVLAERLGFSLIPYSLSEKILVIPIVCVVCIILAMFIRRSPQLRYLLLGEAYKRRL</sequence>
<feature type="transmembrane region" description="Helical" evidence="1">
    <location>
        <begin position="144"/>
        <end position="160"/>
    </location>
</feature>